<feature type="compositionally biased region" description="Basic residues" evidence="1">
    <location>
        <begin position="152"/>
        <end position="168"/>
    </location>
</feature>
<accession>A0A6J4JDK5</accession>
<organism evidence="2">
    <name type="scientific">uncultured Acetobacteraceae bacterium</name>
    <dbReference type="NCBI Taxonomy" id="169975"/>
    <lineage>
        <taxon>Bacteria</taxon>
        <taxon>Pseudomonadati</taxon>
        <taxon>Pseudomonadota</taxon>
        <taxon>Alphaproteobacteria</taxon>
        <taxon>Acetobacterales</taxon>
        <taxon>Acetobacteraceae</taxon>
        <taxon>environmental samples</taxon>
    </lineage>
</organism>
<feature type="region of interest" description="Disordered" evidence="1">
    <location>
        <begin position="1"/>
        <end position="250"/>
    </location>
</feature>
<feature type="compositionally biased region" description="Basic residues" evidence="1">
    <location>
        <begin position="92"/>
        <end position="102"/>
    </location>
</feature>
<dbReference type="AlphaFoldDB" id="A0A6J4JDK5"/>
<feature type="compositionally biased region" description="Basic and acidic residues" evidence="1">
    <location>
        <begin position="169"/>
        <end position="184"/>
    </location>
</feature>
<dbReference type="EMBL" id="CADCTG010000263">
    <property type="protein sequence ID" value="CAA9276934.1"/>
    <property type="molecule type" value="Genomic_DNA"/>
</dbReference>
<proteinExistence type="predicted"/>
<feature type="compositionally biased region" description="Basic and acidic residues" evidence="1">
    <location>
        <begin position="74"/>
        <end position="91"/>
    </location>
</feature>
<feature type="compositionally biased region" description="Basic residues" evidence="1">
    <location>
        <begin position="15"/>
        <end position="30"/>
    </location>
</feature>
<feature type="compositionally biased region" description="Pro residues" evidence="1">
    <location>
        <begin position="1"/>
        <end position="11"/>
    </location>
</feature>
<evidence type="ECO:0000256" key="1">
    <source>
        <dbReference type="SAM" id="MobiDB-lite"/>
    </source>
</evidence>
<feature type="compositionally biased region" description="Basic and acidic residues" evidence="1">
    <location>
        <begin position="103"/>
        <end position="119"/>
    </location>
</feature>
<gene>
    <name evidence="2" type="ORF">AVDCRST_MAG08-3496</name>
</gene>
<feature type="non-terminal residue" evidence="2">
    <location>
        <position position="274"/>
    </location>
</feature>
<evidence type="ECO:0000313" key="2">
    <source>
        <dbReference type="EMBL" id="CAA9276934.1"/>
    </source>
</evidence>
<name>A0A6J4JDK5_9PROT</name>
<feature type="non-terminal residue" evidence="2">
    <location>
        <position position="1"/>
    </location>
</feature>
<protein>
    <submittedName>
        <fullName evidence="2">Uncharacterized protein</fullName>
    </submittedName>
</protein>
<reference evidence="2" key="1">
    <citation type="submission" date="2020-02" db="EMBL/GenBank/DDBJ databases">
        <authorList>
            <person name="Meier V. D."/>
        </authorList>
    </citation>
    <scope>NUCLEOTIDE SEQUENCE</scope>
    <source>
        <strain evidence="2">AVDCRST_MAG08</strain>
    </source>
</reference>
<sequence length="274" mass="30799">GRTPPGSVPRDPPSRRHGPPRPLLRGRRRRAGEESPGEFRHRRKGGGARPRATGCRVRPPLDRRLHLLAGGAGFRRDPRRPAPGKRGPDRRRAGRMRTHYRGRRAEGPRLRPAGRLDPRPRRRPRPADGGGRARLPRADPRQLLLRQLDQGRRRRTQLGRRHHRPRPVRRLEPRHRQLQPERRAAAVAALPRHDEGRRRHAAVPGPAGRSALPAAEPSEGNLHPAGVEAQGGTETPRGGTGGRETPAEIPPRFRIMRCGEITRLSRLRFMVPGL</sequence>